<organism evidence="1 2">
    <name type="scientific">Parafrankia irregularis</name>
    <dbReference type="NCBI Taxonomy" id="795642"/>
    <lineage>
        <taxon>Bacteria</taxon>
        <taxon>Bacillati</taxon>
        <taxon>Actinomycetota</taxon>
        <taxon>Actinomycetes</taxon>
        <taxon>Frankiales</taxon>
        <taxon>Frankiaceae</taxon>
        <taxon>Parafrankia</taxon>
    </lineage>
</organism>
<sequence length="77" mass="7732">MVIAARISIQARDCASCAVTYSKPAAGGGAVAEVGADDRRVDGGRGHVLLTRTRSGPLTADRSPGISGMSICAISAM</sequence>
<dbReference type="Proteomes" id="UP000198802">
    <property type="component" value="Unassembled WGS sequence"/>
</dbReference>
<gene>
    <name evidence="1" type="ORF">Ga0074812_13128</name>
</gene>
<keyword evidence="2" id="KW-1185">Reference proteome</keyword>
<dbReference type="AlphaFoldDB" id="A0A0S4QXF1"/>
<dbReference type="EMBL" id="FAOZ01000031">
    <property type="protein sequence ID" value="CUU59730.1"/>
    <property type="molecule type" value="Genomic_DNA"/>
</dbReference>
<name>A0A0S4QXF1_9ACTN</name>
<reference evidence="2" key="1">
    <citation type="submission" date="2015-11" db="EMBL/GenBank/DDBJ databases">
        <authorList>
            <person name="Varghese N."/>
        </authorList>
    </citation>
    <scope>NUCLEOTIDE SEQUENCE [LARGE SCALE GENOMIC DNA]</scope>
    <source>
        <strain evidence="2">DSM 45899</strain>
    </source>
</reference>
<protein>
    <submittedName>
        <fullName evidence="1">Uncharacterized protein</fullName>
    </submittedName>
</protein>
<dbReference type="RefSeq" id="WP_091284030.1">
    <property type="nucleotide sequence ID" value="NZ_FAOZ01000031.1"/>
</dbReference>
<proteinExistence type="predicted"/>
<accession>A0A0S4QXF1</accession>
<evidence type="ECO:0000313" key="1">
    <source>
        <dbReference type="EMBL" id="CUU59730.1"/>
    </source>
</evidence>
<evidence type="ECO:0000313" key="2">
    <source>
        <dbReference type="Proteomes" id="UP000198802"/>
    </source>
</evidence>